<name>A0A4E0RPW2_FASHE</name>
<evidence type="ECO:0000313" key="1">
    <source>
        <dbReference type="EMBL" id="THD29091.1"/>
    </source>
</evidence>
<organism evidence="1 2">
    <name type="scientific">Fasciola hepatica</name>
    <name type="common">Liver fluke</name>
    <dbReference type="NCBI Taxonomy" id="6192"/>
    <lineage>
        <taxon>Eukaryota</taxon>
        <taxon>Metazoa</taxon>
        <taxon>Spiralia</taxon>
        <taxon>Lophotrochozoa</taxon>
        <taxon>Platyhelminthes</taxon>
        <taxon>Trematoda</taxon>
        <taxon>Digenea</taxon>
        <taxon>Plagiorchiida</taxon>
        <taxon>Echinostomata</taxon>
        <taxon>Echinostomatoidea</taxon>
        <taxon>Fasciolidae</taxon>
        <taxon>Fasciola</taxon>
    </lineage>
</organism>
<gene>
    <name evidence="1" type="ORF">D915_000076</name>
</gene>
<evidence type="ECO:0000313" key="2">
    <source>
        <dbReference type="Proteomes" id="UP000230066"/>
    </source>
</evidence>
<dbReference type="Proteomes" id="UP000230066">
    <property type="component" value="Unassembled WGS sequence"/>
</dbReference>
<protein>
    <submittedName>
        <fullName evidence="1">Uncharacterized protein</fullName>
    </submittedName>
</protein>
<sequence length="146" mass="16562">MIDLMSEHTHVYMSPLFCQFFRTIGQETKFYSTLVCVLFSLIRHGMRPVIDQVQMSSFSEREFRRIGDPGRSFVCCESCCSMSCLLPSLFAVFPIQSSLYPSVDRTPHSIPNASTLKQANKKGADKRYPLLIVPLMQVALAVNFLN</sequence>
<dbReference type="EMBL" id="JXXN02000009">
    <property type="protein sequence ID" value="THD29091.1"/>
    <property type="molecule type" value="Genomic_DNA"/>
</dbReference>
<dbReference type="AlphaFoldDB" id="A0A4E0RPW2"/>
<comment type="caution">
    <text evidence="1">The sequence shown here is derived from an EMBL/GenBank/DDBJ whole genome shotgun (WGS) entry which is preliminary data.</text>
</comment>
<accession>A0A4E0RPW2</accession>
<reference evidence="1" key="1">
    <citation type="submission" date="2019-03" db="EMBL/GenBank/DDBJ databases">
        <title>Improved annotation for the trematode Fasciola hepatica.</title>
        <authorList>
            <person name="Choi Y.-J."/>
            <person name="Martin J."/>
            <person name="Mitreva M."/>
        </authorList>
    </citation>
    <scope>NUCLEOTIDE SEQUENCE [LARGE SCALE GENOMIC DNA]</scope>
</reference>
<keyword evidence="2" id="KW-1185">Reference proteome</keyword>
<proteinExistence type="predicted"/>